<protein>
    <submittedName>
        <fullName evidence="1">Uncharacterized protein</fullName>
    </submittedName>
</protein>
<comment type="caution">
    <text evidence="1">The sequence shown here is derived from an EMBL/GenBank/DDBJ whole genome shotgun (WGS) entry which is preliminary data.</text>
</comment>
<reference evidence="2" key="1">
    <citation type="journal article" date="2016" name="Nat. Biotechnol.">
        <title>Sequencing wild and cultivated cassava and related species reveals extensive interspecific hybridization and genetic diversity.</title>
        <authorList>
            <person name="Bredeson J.V."/>
            <person name="Lyons J.B."/>
            <person name="Prochnik S.E."/>
            <person name="Wu G.A."/>
            <person name="Ha C.M."/>
            <person name="Edsinger-Gonzales E."/>
            <person name="Grimwood J."/>
            <person name="Schmutz J."/>
            <person name="Rabbi I.Y."/>
            <person name="Egesi C."/>
            <person name="Nauluvula P."/>
            <person name="Lebot V."/>
            <person name="Ndunguru J."/>
            <person name="Mkamilo G."/>
            <person name="Bart R.S."/>
            <person name="Setter T.L."/>
            <person name="Gleadow R.M."/>
            <person name="Kulakow P."/>
            <person name="Ferguson M.E."/>
            <person name="Rounsley S."/>
            <person name="Rokhsar D.S."/>
        </authorList>
    </citation>
    <scope>NUCLEOTIDE SEQUENCE [LARGE SCALE GENOMIC DNA]</scope>
    <source>
        <strain evidence="2">cv. AM560-2</strain>
    </source>
</reference>
<proteinExistence type="predicted"/>
<dbReference type="Proteomes" id="UP000091857">
    <property type="component" value="Chromosome 2"/>
</dbReference>
<accession>A0ACB7I5B0</accession>
<sequence>MILAKLTVKHAVKAITRQEKKDRVSICRMILFTVQSTQPAPTLSEETEEQIGLVRFLVLERKLFFH</sequence>
<gene>
    <name evidence="1" type="ORF">MANES_02G061850v8</name>
</gene>
<dbReference type="EMBL" id="CM004388">
    <property type="protein sequence ID" value="KAG8659685.1"/>
    <property type="molecule type" value="Genomic_DNA"/>
</dbReference>
<name>A0ACB7I5B0_MANES</name>
<keyword evidence="2" id="KW-1185">Reference proteome</keyword>
<evidence type="ECO:0000313" key="2">
    <source>
        <dbReference type="Proteomes" id="UP000091857"/>
    </source>
</evidence>
<organism evidence="1 2">
    <name type="scientific">Manihot esculenta</name>
    <name type="common">Cassava</name>
    <name type="synonym">Jatropha manihot</name>
    <dbReference type="NCBI Taxonomy" id="3983"/>
    <lineage>
        <taxon>Eukaryota</taxon>
        <taxon>Viridiplantae</taxon>
        <taxon>Streptophyta</taxon>
        <taxon>Embryophyta</taxon>
        <taxon>Tracheophyta</taxon>
        <taxon>Spermatophyta</taxon>
        <taxon>Magnoliopsida</taxon>
        <taxon>eudicotyledons</taxon>
        <taxon>Gunneridae</taxon>
        <taxon>Pentapetalae</taxon>
        <taxon>rosids</taxon>
        <taxon>fabids</taxon>
        <taxon>Malpighiales</taxon>
        <taxon>Euphorbiaceae</taxon>
        <taxon>Crotonoideae</taxon>
        <taxon>Manihoteae</taxon>
        <taxon>Manihot</taxon>
    </lineage>
</organism>
<evidence type="ECO:0000313" key="1">
    <source>
        <dbReference type="EMBL" id="KAG8659685.1"/>
    </source>
</evidence>